<evidence type="ECO:0000313" key="1">
    <source>
        <dbReference type="EMBL" id="CBY19858.1"/>
    </source>
</evidence>
<gene>
    <name evidence="1" type="ORF">GSOID_T00017219001</name>
</gene>
<dbReference type="OrthoDB" id="10317811at2759"/>
<dbReference type="AlphaFoldDB" id="E4XPU0"/>
<sequence>MADVVIGLDDGTSFQYAFIGRIIKGLECSATRILYSPVTPPPAHNEDYDLVILSDNDFEKLDNFLEDAVMNSSHGYFKIHVDVDDIDTLNFIHRNTNSIHEIKTDSDLGIFEISASLGRNQERRLAENQRLVLEKIT</sequence>
<dbReference type="InParanoid" id="E4XPU0"/>
<evidence type="ECO:0000313" key="2">
    <source>
        <dbReference type="Proteomes" id="UP000001307"/>
    </source>
</evidence>
<name>E4XPU0_OIKDI</name>
<keyword evidence="2" id="KW-1185">Reference proteome</keyword>
<proteinExistence type="predicted"/>
<reference evidence="1" key="1">
    <citation type="journal article" date="2010" name="Science">
        <title>Plasticity of animal genome architecture unmasked by rapid evolution of a pelagic tunicate.</title>
        <authorList>
            <person name="Denoeud F."/>
            <person name="Henriet S."/>
            <person name="Mungpakdee S."/>
            <person name="Aury J.M."/>
            <person name="Da Silva C."/>
            <person name="Brinkmann H."/>
            <person name="Mikhaleva J."/>
            <person name="Olsen L.C."/>
            <person name="Jubin C."/>
            <person name="Canestro C."/>
            <person name="Bouquet J.M."/>
            <person name="Danks G."/>
            <person name="Poulain J."/>
            <person name="Campsteijn C."/>
            <person name="Adamski M."/>
            <person name="Cross I."/>
            <person name="Yadetie F."/>
            <person name="Muffato M."/>
            <person name="Louis A."/>
            <person name="Butcher S."/>
            <person name="Tsagkogeorga G."/>
            <person name="Konrad A."/>
            <person name="Singh S."/>
            <person name="Jensen M.F."/>
            <person name="Cong E.H."/>
            <person name="Eikeseth-Otteraa H."/>
            <person name="Noel B."/>
            <person name="Anthouard V."/>
            <person name="Porcel B.M."/>
            <person name="Kachouri-Lafond R."/>
            <person name="Nishino A."/>
            <person name="Ugolini M."/>
            <person name="Chourrout P."/>
            <person name="Nishida H."/>
            <person name="Aasland R."/>
            <person name="Huzurbazar S."/>
            <person name="Westhof E."/>
            <person name="Delsuc F."/>
            <person name="Lehrach H."/>
            <person name="Reinhardt R."/>
            <person name="Weissenbach J."/>
            <person name="Roy S.W."/>
            <person name="Artiguenave F."/>
            <person name="Postlethwait J.H."/>
            <person name="Manak J.R."/>
            <person name="Thompson E.M."/>
            <person name="Jaillon O."/>
            <person name="Du Pasquier L."/>
            <person name="Boudinot P."/>
            <person name="Liberles D.A."/>
            <person name="Volff J.N."/>
            <person name="Philippe H."/>
            <person name="Lenhard B."/>
            <person name="Roest Crollius H."/>
            <person name="Wincker P."/>
            <person name="Chourrout D."/>
        </authorList>
    </citation>
    <scope>NUCLEOTIDE SEQUENCE [LARGE SCALE GENOMIC DNA]</scope>
</reference>
<dbReference type="EMBL" id="FN653097">
    <property type="protein sequence ID" value="CBY19858.1"/>
    <property type="molecule type" value="Genomic_DNA"/>
</dbReference>
<organism evidence="1">
    <name type="scientific">Oikopleura dioica</name>
    <name type="common">Tunicate</name>
    <dbReference type="NCBI Taxonomy" id="34765"/>
    <lineage>
        <taxon>Eukaryota</taxon>
        <taxon>Metazoa</taxon>
        <taxon>Chordata</taxon>
        <taxon>Tunicata</taxon>
        <taxon>Appendicularia</taxon>
        <taxon>Copelata</taxon>
        <taxon>Oikopleuridae</taxon>
        <taxon>Oikopleura</taxon>
    </lineage>
</organism>
<protein>
    <submittedName>
        <fullName evidence="1">Uncharacterized protein</fullName>
    </submittedName>
</protein>
<dbReference type="Proteomes" id="UP000001307">
    <property type="component" value="Unassembled WGS sequence"/>
</dbReference>
<accession>E4XPU0</accession>